<organism evidence="11 12">
    <name type="scientific">Orientia tsutsugamushi</name>
    <name type="common">Rickettsia tsutsugamushi</name>
    <dbReference type="NCBI Taxonomy" id="784"/>
    <lineage>
        <taxon>Bacteria</taxon>
        <taxon>Pseudomonadati</taxon>
        <taxon>Pseudomonadota</taxon>
        <taxon>Alphaproteobacteria</taxon>
        <taxon>Rickettsiales</taxon>
        <taxon>Rickettsiaceae</taxon>
        <taxon>Rickettsieae</taxon>
        <taxon>Orientia</taxon>
    </lineage>
</organism>
<name>A0A2R8F3A9_ORITS</name>
<proteinExistence type="predicted"/>
<evidence type="ECO:0000256" key="4">
    <source>
        <dbReference type="ARBA" id="ARBA00022618"/>
    </source>
</evidence>
<dbReference type="EMBL" id="OOHR01000018">
    <property type="protein sequence ID" value="SPM45915.1"/>
    <property type="molecule type" value="Genomic_DNA"/>
</dbReference>
<evidence type="ECO:0000259" key="10">
    <source>
        <dbReference type="PROSITE" id="PS51779"/>
    </source>
</evidence>
<keyword evidence="6 9" id="KW-1133">Transmembrane helix</keyword>
<dbReference type="PANTHER" id="PTHR35851:SF1">
    <property type="entry name" value="CELL DIVISION PROTEIN FTSQ"/>
    <property type="match status" value="1"/>
</dbReference>
<evidence type="ECO:0000256" key="8">
    <source>
        <dbReference type="ARBA" id="ARBA00023306"/>
    </source>
</evidence>
<keyword evidence="7 9" id="KW-0472">Membrane</keyword>
<gene>
    <name evidence="11" type="primary">ftsQ</name>
    <name evidence="11" type="ORF">FPW1038_02134</name>
</gene>
<dbReference type="InterPro" id="IPR034746">
    <property type="entry name" value="POTRA"/>
</dbReference>
<evidence type="ECO:0000256" key="6">
    <source>
        <dbReference type="ARBA" id="ARBA00022989"/>
    </source>
</evidence>
<dbReference type="InterPro" id="IPR013685">
    <property type="entry name" value="POTRA_FtsQ_type"/>
</dbReference>
<sequence>MIELSKMYNKSTTTINQTKKVKRINIPLRRSIINYYTKCVWAVKIIVVILIFMLLFTNKLNFIKMEIANKLSEVASDFGFRLEKVIIDGQQNVTTDKVIAAINADTGTPIFDIDIHAVKERLEQNSWIRNVVIERRLPNTIYVGILERKPIAIWQLNKQLYLIDNEGIVLHTDKVSAFSSLIHLVGQGANLHANQLILTISSEPNLASKIVSAVRYGNRRWNLIFQENIVVKMPESDFNKAWQYLVKLFQSDKFFNQKYKVLDLRDSSKYYIEYYN</sequence>
<feature type="transmembrane region" description="Helical" evidence="9">
    <location>
        <begin position="35"/>
        <end position="56"/>
    </location>
</feature>
<evidence type="ECO:0000256" key="7">
    <source>
        <dbReference type="ARBA" id="ARBA00023136"/>
    </source>
</evidence>
<keyword evidence="3" id="KW-0997">Cell inner membrane</keyword>
<dbReference type="InterPro" id="IPR005548">
    <property type="entry name" value="Cell_div_FtsQ/DivIB_C"/>
</dbReference>
<protein>
    <submittedName>
        <fullName evidence="11">Cell division protein FtsQ</fullName>
    </submittedName>
</protein>
<dbReference type="Proteomes" id="UP000244889">
    <property type="component" value="Unassembled WGS sequence"/>
</dbReference>
<dbReference type="Gene3D" id="3.10.20.310">
    <property type="entry name" value="membrane protein fhac"/>
    <property type="match status" value="1"/>
</dbReference>
<dbReference type="PROSITE" id="PS51779">
    <property type="entry name" value="POTRA"/>
    <property type="match status" value="1"/>
</dbReference>
<feature type="domain" description="POTRA" evidence="10">
    <location>
        <begin position="80"/>
        <end position="148"/>
    </location>
</feature>
<accession>A0A2R8F3A9</accession>
<evidence type="ECO:0000256" key="3">
    <source>
        <dbReference type="ARBA" id="ARBA00022519"/>
    </source>
</evidence>
<dbReference type="GO" id="GO:0016020">
    <property type="term" value="C:membrane"/>
    <property type="evidence" value="ECO:0007669"/>
    <property type="project" value="UniProtKB-SubCell"/>
</dbReference>
<dbReference type="Pfam" id="PF03799">
    <property type="entry name" value="FtsQ_DivIB_C"/>
    <property type="match status" value="1"/>
</dbReference>
<reference evidence="12" key="1">
    <citation type="submission" date="2018-03" db="EMBL/GenBank/DDBJ databases">
        <authorList>
            <person name="Batty M. E."/>
            <person name="Batty M E."/>
        </authorList>
    </citation>
    <scope>NUCLEOTIDE SEQUENCE [LARGE SCALE GENOMIC DNA]</scope>
</reference>
<dbReference type="AlphaFoldDB" id="A0A2R8F3A9"/>
<dbReference type="Pfam" id="PF08478">
    <property type="entry name" value="POTRA_1"/>
    <property type="match status" value="1"/>
</dbReference>
<dbReference type="PANTHER" id="PTHR35851">
    <property type="entry name" value="CELL DIVISION PROTEIN FTSQ"/>
    <property type="match status" value="1"/>
</dbReference>
<keyword evidence="2" id="KW-1003">Cell membrane</keyword>
<dbReference type="GO" id="GO:0090529">
    <property type="term" value="P:cell septum assembly"/>
    <property type="evidence" value="ECO:0007669"/>
    <property type="project" value="InterPro"/>
</dbReference>
<comment type="subcellular location">
    <subcellularLocation>
        <location evidence="1">Membrane</location>
    </subcellularLocation>
</comment>
<keyword evidence="8" id="KW-0131">Cell cycle</keyword>
<dbReference type="InterPro" id="IPR026579">
    <property type="entry name" value="FtsQ"/>
</dbReference>
<evidence type="ECO:0000256" key="9">
    <source>
        <dbReference type="SAM" id="Phobius"/>
    </source>
</evidence>
<evidence type="ECO:0000256" key="1">
    <source>
        <dbReference type="ARBA" id="ARBA00004370"/>
    </source>
</evidence>
<evidence type="ECO:0000256" key="2">
    <source>
        <dbReference type="ARBA" id="ARBA00022475"/>
    </source>
</evidence>
<evidence type="ECO:0000313" key="11">
    <source>
        <dbReference type="EMBL" id="SPM45915.1"/>
    </source>
</evidence>
<keyword evidence="4 11" id="KW-0132">Cell division</keyword>
<keyword evidence="5 9" id="KW-0812">Transmembrane</keyword>
<evidence type="ECO:0000256" key="5">
    <source>
        <dbReference type="ARBA" id="ARBA00022692"/>
    </source>
</evidence>
<evidence type="ECO:0000313" key="12">
    <source>
        <dbReference type="Proteomes" id="UP000244889"/>
    </source>
</evidence>